<dbReference type="PANTHER" id="PTHR36423:SF2">
    <property type="entry name" value="AFR070WP"/>
    <property type="match status" value="1"/>
</dbReference>
<accession>A0ABY5GNQ1</accession>
<reference evidence="1" key="1">
    <citation type="submission" date="2022-07" db="EMBL/GenBank/DDBJ databases">
        <title>Genome sequencing of Photobacterium atrarenae GJH2-4.</title>
        <authorList>
            <person name="Park S.-J."/>
        </authorList>
    </citation>
    <scope>NUCLEOTIDE SEQUENCE</scope>
    <source>
        <strain evidence="1">GJH2-4</strain>
    </source>
</reference>
<dbReference type="RefSeq" id="WP_255391655.1">
    <property type="nucleotide sequence ID" value="NZ_CP101509.1"/>
</dbReference>
<protein>
    <submittedName>
        <fullName evidence="1">DOPA 4,5-dioxygenase family protein</fullName>
    </submittedName>
</protein>
<organism evidence="1 2">
    <name type="scientific">Photobacterium atrarenae</name>
    <dbReference type="NCBI Taxonomy" id="865757"/>
    <lineage>
        <taxon>Bacteria</taxon>
        <taxon>Pseudomonadati</taxon>
        <taxon>Pseudomonadota</taxon>
        <taxon>Gammaproteobacteria</taxon>
        <taxon>Vibrionales</taxon>
        <taxon>Vibrionaceae</taxon>
        <taxon>Photobacterium</taxon>
    </lineage>
</organism>
<dbReference type="Gene3D" id="3.30.70.1240">
    <property type="entry name" value="DOPA-like domains"/>
    <property type="match status" value="1"/>
</dbReference>
<dbReference type="InterPro" id="IPR014980">
    <property type="entry name" value="DOPA_dioxygen"/>
</dbReference>
<evidence type="ECO:0000313" key="1">
    <source>
        <dbReference type="EMBL" id="UTV30309.1"/>
    </source>
</evidence>
<dbReference type="Proteomes" id="UP001057998">
    <property type="component" value="Chromosome 2"/>
</dbReference>
<dbReference type="EMBL" id="CP101509">
    <property type="protein sequence ID" value="UTV30309.1"/>
    <property type="molecule type" value="Genomic_DNA"/>
</dbReference>
<dbReference type="PIRSF" id="PIRSF028139">
    <property type="entry name" value="DOPA-diox_rel_Mll2280"/>
    <property type="match status" value="1"/>
</dbReference>
<evidence type="ECO:0000313" key="2">
    <source>
        <dbReference type="Proteomes" id="UP001057998"/>
    </source>
</evidence>
<dbReference type="Pfam" id="PF08883">
    <property type="entry name" value="DOPA_dioxygen"/>
    <property type="match status" value="1"/>
</dbReference>
<dbReference type="SUPFAM" id="SSF143410">
    <property type="entry name" value="DOPA-like"/>
    <property type="match status" value="1"/>
</dbReference>
<gene>
    <name evidence="1" type="ORF">NNL38_17170</name>
</gene>
<dbReference type="PANTHER" id="PTHR36423">
    <property type="entry name" value="AFR070WP"/>
    <property type="match status" value="1"/>
</dbReference>
<keyword evidence="2" id="KW-1185">Reference proteome</keyword>
<proteinExistence type="predicted"/>
<dbReference type="InterPro" id="IPR023389">
    <property type="entry name" value="DOPA-like_sf"/>
</dbReference>
<name>A0ABY5GNQ1_9GAMM</name>
<sequence length="104" mass="12288">MYHAHIYFDLPEQATAEAIHHQIRLERTDIAAIFPLVHRKVGPHDKPMFEVHFRNNKFGFIEWLDQHRQGLSVLIHPVSDEELADHTTRAQWLGQQLPIHTHIF</sequence>